<dbReference type="InterPro" id="IPR000315">
    <property type="entry name" value="Znf_B-box"/>
</dbReference>
<dbReference type="Gene3D" id="3.30.40.10">
    <property type="entry name" value="Zinc/RING finger domain, C3HC4 (zinc finger)"/>
    <property type="match status" value="1"/>
</dbReference>
<feature type="compositionally biased region" description="Basic and acidic residues" evidence="2">
    <location>
        <begin position="2320"/>
        <end position="2336"/>
    </location>
</feature>
<feature type="region of interest" description="Disordered" evidence="2">
    <location>
        <begin position="1908"/>
        <end position="1946"/>
    </location>
</feature>
<feature type="compositionally biased region" description="Low complexity" evidence="2">
    <location>
        <begin position="2271"/>
        <end position="2292"/>
    </location>
</feature>
<dbReference type="InterPro" id="IPR039320">
    <property type="entry name" value="RNF207"/>
</dbReference>
<feature type="compositionally biased region" description="Low complexity" evidence="2">
    <location>
        <begin position="1911"/>
        <end position="1923"/>
    </location>
</feature>
<feature type="compositionally biased region" description="Acidic residues" evidence="2">
    <location>
        <begin position="1208"/>
        <end position="1218"/>
    </location>
</feature>
<dbReference type="Pfam" id="PF00097">
    <property type="entry name" value="zf-C3HC4"/>
    <property type="match status" value="1"/>
</dbReference>
<feature type="coiled-coil region" evidence="1">
    <location>
        <begin position="1462"/>
        <end position="1489"/>
    </location>
</feature>
<gene>
    <name evidence="3" type="ORF">CTOB1V02_LOCUS145</name>
</gene>
<dbReference type="InterPro" id="IPR001841">
    <property type="entry name" value="Znf_RING"/>
</dbReference>
<feature type="compositionally biased region" description="Pro residues" evidence="2">
    <location>
        <begin position="2092"/>
        <end position="2101"/>
    </location>
</feature>
<name>A0A7R8W1Q5_9CRUS</name>
<dbReference type="GO" id="GO:0008270">
    <property type="term" value="F:zinc ion binding"/>
    <property type="evidence" value="ECO:0007669"/>
    <property type="project" value="InterPro"/>
</dbReference>
<feature type="compositionally biased region" description="Basic and acidic residues" evidence="2">
    <location>
        <begin position="2214"/>
        <end position="2224"/>
    </location>
</feature>
<feature type="compositionally biased region" description="Gly residues" evidence="2">
    <location>
        <begin position="2172"/>
        <end position="2182"/>
    </location>
</feature>
<dbReference type="PANTHER" id="PTHR22635">
    <property type="entry name" value="RING FINGER PROTEIN 207"/>
    <property type="match status" value="1"/>
</dbReference>
<feature type="region of interest" description="Disordered" evidence="2">
    <location>
        <begin position="2050"/>
        <end position="2109"/>
    </location>
</feature>
<proteinExistence type="predicted"/>
<keyword evidence="1" id="KW-0175">Coiled coil</keyword>
<dbReference type="SMART" id="SM00336">
    <property type="entry name" value="BBOX"/>
    <property type="match status" value="1"/>
</dbReference>
<dbReference type="Pfam" id="PF00643">
    <property type="entry name" value="zf-B_box"/>
    <property type="match status" value="1"/>
</dbReference>
<dbReference type="Pfam" id="PF14631">
    <property type="entry name" value="FancD2"/>
    <property type="match status" value="2"/>
</dbReference>
<dbReference type="Gene3D" id="1.20.58.1540">
    <property type="entry name" value="Actin interacting protein 3, C-terminal domain"/>
    <property type="match status" value="1"/>
</dbReference>
<reference evidence="3" key="1">
    <citation type="submission" date="2020-11" db="EMBL/GenBank/DDBJ databases">
        <authorList>
            <person name="Tran Van P."/>
        </authorList>
    </citation>
    <scope>NUCLEOTIDE SEQUENCE</scope>
</reference>
<evidence type="ECO:0000256" key="1">
    <source>
        <dbReference type="SAM" id="Coils"/>
    </source>
</evidence>
<feature type="compositionally biased region" description="Low complexity" evidence="2">
    <location>
        <begin position="2162"/>
        <end position="2171"/>
    </location>
</feature>
<dbReference type="Gene3D" id="3.30.160.60">
    <property type="entry name" value="Classic Zinc Finger"/>
    <property type="match status" value="1"/>
</dbReference>
<dbReference type="SUPFAM" id="SSF57850">
    <property type="entry name" value="RING/U-box"/>
    <property type="match status" value="1"/>
</dbReference>
<dbReference type="PROSITE" id="PS00518">
    <property type="entry name" value="ZF_RING_1"/>
    <property type="match status" value="1"/>
</dbReference>
<feature type="region of interest" description="Disordered" evidence="2">
    <location>
        <begin position="2125"/>
        <end position="2347"/>
    </location>
</feature>
<dbReference type="PANTHER" id="PTHR22635:SF0">
    <property type="entry name" value="RING FINGER PROTEIN 207"/>
    <property type="match status" value="1"/>
</dbReference>
<dbReference type="GO" id="GO:0030544">
    <property type="term" value="F:Hsp70 protein binding"/>
    <property type="evidence" value="ECO:0007669"/>
    <property type="project" value="InterPro"/>
</dbReference>
<dbReference type="InterPro" id="IPR029448">
    <property type="entry name" value="FANCD2"/>
</dbReference>
<dbReference type="SUPFAM" id="SSF48371">
    <property type="entry name" value="ARM repeat"/>
    <property type="match status" value="1"/>
</dbReference>
<dbReference type="OrthoDB" id="9049620at2759"/>
<feature type="region of interest" description="Disordered" evidence="2">
    <location>
        <begin position="1824"/>
        <end position="1849"/>
    </location>
</feature>
<dbReference type="PROSITE" id="PS50119">
    <property type="entry name" value="ZF_BBOX"/>
    <property type="match status" value="1"/>
</dbReference>
<feature type="region of interest" description="Disordered" evidence="2">
    <location>
        <begin position="1202"/>
        <end position="1223"/>
    </location>
</feature>
<dbReference type="InterPro" id="IPR017907">
    <property type="entry name" value="Znf_RING_CS"/>
</dbReference>
<evidence type="ECO:0000256" key="2">
    <source>
        <dbReference type="SAM" id="MobiDB-lite"/>
    </source>
</evidence>
<protein>
    <submittedName>
        <fullName evidence="3">Uncharacterized protein</fullName>
    </submittedName>
</protein>
<dbReference type="SMART" id="SM00184">
    <property type="entry name" value="RING"/>
    <property type="match status" value="1"/>
</dbReference>
<dbReference type="GO" id="GO:0048471">
    <property type="term" value="C:perinuclear region of cytoplasm"/>
    <property type="evidence" value="ECO:0007669"/>
    <property type="project" value="TreeGrafter"/>
</dbReference>
<dbReference type="GO" id="GO:0044325">
    <property type="term" value="F:transmembrane transporter binding"/>
    <property type="evidence" value="ECO:0007669"/>
    <property type="project" value="TreeGrafter"/>
</dbReference>
<accession>A0A7R8W1Q5</accession>
<dbReference type="InterPro" id="IPR018957">
    <property type="entry name" value="Znf_C3HC4_RING-type"/>
</dbReference>
<dbReference type="InterPro" id="IPR016024">
    <property type="entry name" value="ARM-type_fold"/>
</dbReference>
<evidence type="ECO:0000313" key="3">
    <source>
        <dbReference type="EMBL" id="CAD7222129.1"/>
    </source>
</evidence>
<feature type="coiled-coil region" evidence="1">
    <location>
        <begin position="1694"/>
        <end position="1721"/>
    </location>
</feature>
<dbReference type="EMBL" id="OB660030">
    <property type="protein sequence ID" value="CAD7222129.1"/>
    <property type="molecule type" value="Genomic_DNA"/>
</dbReference>
<dbReference type="CDD" id="cd19814">
    <property type="entry name" value="Bbox1_RNF207-like"/>
    <property type="match status" value="1"/>
</dbReference>
<dbReference type="PROSITE" id="PS50089">
    <property type="entry name" value="ZF_RING_2"/>
    <property type="match status" value="1"/>
</dbReference>
<dbReference type="GO" id="GO:0006281">
    <property type="term" value="P:DNA repair"/>
    <property type="evidence" value="ECO:0007669"/>
    <property type="project" value="InterPro"/>
</dbReference>
<dbReference type="InterPro" id="IPR013083">
    <property type="entry name" value="Znf_RING/FYVE/PHD"/>
</dbReference>
<feature type="region of interest" description="Disordered" evidence="2">
    <location>
        <begin position="2005"/>
        <end position="2035"/>
    </location>
</feature>
<organism evidence="3">
    <name type="scientific">Cyprideis torosa</name>
    <dbReference type="NCBI Taxonomy" id="163714"/>
    <lineage>
        <taxon>Eukaryota</taxon>
        <taxon>Metazoa</taxon>
        <taxon>Ecdysozoa</taxon>
        <taxon>Arthropoda</taxon>
        <taxon>Crustacea</taxon>
        <taxon>Oligostraca</taxon>
        <taxon>Ostracoda</taxon>
        <taxon>Podocopa</taxon>
        <taxon>Podocopida</taxon>
        <taxon>Cytherocopina</taxon>
        <taxon>Cytheroidea</taxon>
        <taxon>Cytherideidae</taxon>
        <taxon>Cyprideis</taxon>
    </lineage>
</organism>
<feature type="compositionally biased region" description="Polar residues" evidence="2">
    <location>
        <begin position="2053"/>
        <end position="2085"/>
    </location>
</feature>
<sequence length="2347" mass="257217">MSSEEFLIETEEMVEEEDLLGKLGFSIKDGRGRLLVSEEKFRQELRKMSGDKIDELMKCVKTLSDKGSLSALSRNCVLPEDEEECPPLLRMMLETRGPIHSRTFDFTVEALVEASYSEEQVSNALCLILLLRHLHVHGDPMPFAQRLIMLLQSAATGLVRDLLRVLPEIVPITVHPHLLPVIEEIFENQSNLRTAVLSAAEVLKVPAKSLEKLNNSVIDLLPSLEMEDVPVFARYLMNQAQTEADLPLLDALREKIDFSPWCRLPPVTQPDSSEEVLCEDSNEDSENVLLFLRMVQESDSFTNPRLSSLLLTAIDRVPTAAGHRSIDLLLLLSLYNKAAAEAVFNLLSRKMKSGQMGELLFRMAFKEHPRTLRHLSQPLCNLCYGFLASTCPKTGRAACLLLSLVFHNAPDEIRHGIAMRLASVTAEGVSRTTERALLVLANVLDREPDLLVPFSSVIAGTLESVPSLPLSQMRLLLDILSALAARNRGGTEENILRLFVIKNLCHSLPRFKKMGLVAFVMTLKNGMHRSIADFKASWETARKSVARCSSAAGLLYDLISDALVQQAFPQPIAKALSTIVLEEFQSTFLVDVDATNSSLVSDGRDEGAMVALNLKVPQPEILCPLFRLLVCCQGSTDSLDQLILCPVLRSETVGTSFLVVSWHRELLNAFARDESQRPKLLQRLRDVITAEKRIEDQLNEIQGEFLPPQVFFDVESQKSIAQQAGRKKPRRFEQINLNLREMSLDVSHLLQMPFDVKGVQEDAMWPSEVNYLLLDLSQKADFLLGEKRVMTGNPQFRILSLFRDEDFVEKCVAVTPSVAKILVTCCEEASRLVTDIDDDGDPLEREIPIPLTRAAHSALSVFKNLVKWRGFSLPGNKELLLSFLKALISALFGGSGSRRSSQWSADVQAQIKRASKGLRNLYVEGGIKDLEFATLLTSLLSTLGGLKRNANNHELIQEICTKALSSSCWNADVPAPKELVAALVQTSPDPFVKIRELFECLEKVLRTEDDSEQEDLSQGIKVPKNHADAVYKCLLSEMIRLNRCEVALTVPECHTRAELLELAIGLLRRPKVPRGFLGGALKHARTILELFVRDLMPILDKTFKDNSEAVLAVVGSMQKGCRSLHFACNQVKVGTPGLVALVPPLRLMLEKFVIRVGGLLASNGCQVAFWVGALKRKNLAGQVIPDDNEDDDDDVSAVLNFNGAAGGEGDDPEVDDDAGSTGSLTPGASTTAVVLANHASSPGAMAGPGSIVVTFEELENPDSQWNPLLCVLCRNLMVEPCLLSCYHIFCSRCLSGRVAGGKVTCPFCAKVTLLRESTGPLPSDPILHFLVEAANQERPNCANCEKKCADQPMFFCQTCGQALCQTCRDDTHRARMFANHDVVPLTRQVQDVYSKCQAHGEPYITFSSTRKKMFCISCLREIHGDNRLQCVDLEIAYQQGAQKLEKALTGLEDVQASVREGLTTLRAKMDELRANVDAEKAAILQFQDTLERIIKETKNRLFQELESQLEKRDRGIRGHLSTLGSIYLMIRIQLSLGHAFLQAASQTEFLSLGYSLLDRIAAVAHLNYPLNPQVGTSIRATGFQGEFSRALEPLFPPSMGAQGFANFHSEPVDEFGRPRRPSLGRIKAKCMETQGPFADHCRAFDSMMKDTVVRFDMIKEQIGHLHKEMLNLKNSGSQGLMQYVQQKNAGRQHLDEILAEASRLERDMGSSREKVEQLRNIFARSWDETVSRVHAERALFDAQILELNSIQMENSRIRQILIQLEPYLTDGVPFSQPQEIQGTVVGTASVVPLANQGQSGGTAGKNHPKMETIEDCMRAMMEEISEDNTERRPPSRSVPRASAHTPIAYDTPVPMGWRYPTAVDQPRGGQPGRSLTPFELEFLDGKANAGDPKKGFLMQLLEKVRCADDASSGGSSRPFSSRGGLSGAAPTLNKPKRDRSLGARRFAKSDGEYEDVGGTSDGCEQCEANRRAALLAMAVKKGADFPSAVPPPCCSSAETSFHRGSGHVVSFPQPTPPPPATASQHRFSFPPSSQGFAHAQSAFAAVTPRGFSTLPSTSQQALPKNTSGNNSQSSRQFPGYSTVQKKSSRPRAPAPPVPNPPSGSLSFDATSPFYETVRRGGDQGIPWGLAGGCPLPGVDPTTRQQSQFRSVEKKKKKPPVPRRGSSKASADGGSGDLSGGDGRSPHTDSECMFDSVRPSSAGASFRGGSGNGLRDYDSDHEGFLRRAPAGGSPLMVEELDNGHLTPSPPMGTSRTHRALVHPAPPSVASLSSGALSEGETTTTTTSGGSASTVVVKRNTSCEELLLASSSPPPPPPLVPGREDVDKRGSLEGHEGALEQMLRQPQKD</sequence>